<evidence type="ECO:0000259" key="4">
    <source>
        <dbReference type="Pfam" id="PF07635"/>
    </source>
</evidence>
<dbReference type="InterPro" id="IPR011429">
    <property type="entry name" value="Cyt_c_Planctomycete-type"/>
</dbReference>
<dbReference type="Pfam" id="PF07635">
    <property type="entry name" value="PSCyt1"/>
    <property type="match status" value="1"/>
</dbReference>
<evidence type="ECO:0000313" key="5">
    <source>
        <dbReference type="EMBL" id="QDV36855.1"/>
    </source>
</evidence>
<dbReference type="Proteomes" id="UP000317835">
    <property type="component" value="Chromosome"/>
</dbReference>
<keyword evidence="1" id="KW-0732">Signal</keyword>
<dbReference type="AlphaFoldDB" id="A0A518H7Q9"/>
<feature type="signal peptide" evidence="1">
    <location>
        <begin position="1"/>
        <end position="20"/>
    </location>
</feature>
<evidence type="ECO:0000256" key="1">
    <source>
        <dbReference type="SAM" id="SignalP"/>
    </source>
</evidence>
<dbReference type="PANTHER" id="PTHR35889:SF3">
    <property type="entry name" value="F-BOX DOMAIN-CONTAINING PROTEIN"/>
    <property type="match status" value="1"/>
</dbReference>
<sequence precursor="true">MTSIGLIASLGILASAPIQAQEPPAPGPAPAERVTFFEGSVRPILERHCLDCHGGGEKIRGGLDLTSRAGALEGGDFGPAIDEEFPEASLLLEAISYEGLVEMPPSGKLDPAAIDVLTRWVEMGAPYGDDPADATAPAPPAEVDDRARVTEADRAHWAFRPVERPEVPEVEDPDWVLDPIDAFVLDRLEQEGLGPAPDASRATLIRRLSYDLTGLPPTPGEVDAFLSDESPGAYEALVDRLLASPHYGERWGRHWLDVVRFAETNSFERDRDKPSAWRYRDYVIDAFNDDTPYDRFVREQLAGDELDGPTAESIIATGFYRLGAWDDEPTDPLQARFDELDDIVSTTSQAFLGLTINCARCHDHKIDPIPQRDYYRFLAFVSNLEPYSYEPDHILTEIASPGERADHARAVADRRGREQAIDEELAPIEQTLLAAVPEPRRSNLERGSFEQRRHVLDGIAEAELSAVELARYRSLIGRWRAIPPVPPLPTALSAREPGPEAPQSYLLIRGSAHAQGDPVEPGFPEVLGAADPLLPGPSAGASTSGRRRALADWIASPENPMTARVMVNRVWHYHFGRGIVRTPSDFGVQGSAPTHPELLDWLAAEFVADGWRLKPLHKRIVMSRTYRMSSAGDPEALAVDPQNDLFWRFDLRRLSAEEIRDSMLAVTGALNPEMGGPGYYSEIPAAYLAGQSRPGEGWGDSPAGQRARRSVYIHVKRSLVTPILASFDSADTDFSCPVRFATTQPTQALSTLNGEFLNAQARDLADRVRGECGQAPGERVRRVLRLVTQRSPTEGEVARGVTFIDRAAAEDEVGPDRAFELFCLLALNLNEFFYVD</sequence>
<dbReference type="KEGG" id="tpla:ElP_47840"/>
<dbReference type="InterPro" id="IPR011444">
    <property type="entry name" value="DUF1549"/>
</dbReference>
<dbReference type="InterPro" id="IPR022655">
    <property type="entry name" value="DUF1553"/>
</dbReference>
<evidence type="ECO:0000259" key="3">
    <source>
        <dbReference type="Pfam" id="PF07587"/>
    </source>
</evidence>
<dbReference type="EMBL" id="CP036426">
    <property type="protein sequence ID" value="QDV36855.1"/>
    <property type="molecule type" value="Genomic_DNA"/>
</dbReference>
<keyword evidence="6" id="KW-1185">Reference proteome</keyword>
<feature type="chain" id="PRO_5021846270" evidence="1">
    <location>
        <begin position="21"/>
        <end position="836"/>
    </location>
</feature>
<evidence type="ECO:0000259" key="2">
    <source>
        <dbReference type="Pfam" id="PF07583"/>
    </source>
</evidence>
<protein>
    <submittedName>
        <fullName evidence="5">Planctomycete cytochrome C</fullName>
    </submittedName>
</protein>
<gene>
    <name evidence="5" type="ORF">ElP_47840</name>
</gene>
<organism evidence="5 6">
    <name type="scientific">Tautonia plasticadhaerens</name>
    <dbReference type="NCBI Taxonomy" id="2527974"/>
    <lineage>
        <taxon>Bacteria</taxon>
        <taxon>Pseudomonadati</taxon>
        <taxon>Planctomycetota</taxon>
        <taxon>Planctomycetia</taxon>
        <taxon>Isosphaerales</taxon>
        <taxon>Isosphaeraceae</taxon>
        <taxon>Tautonia</taxon>
    </lineage>
</organism>
<dbReference type="Pfam" id="PF07587">
    <property type="entry name" value="PSD1"/>
    <property type="match status" value="1"/>
</dbReference>
<feature type="domain" description="DUF1549" evidence="2">
    <location>
        <begin position="179"/>
        <end position="384"/>
    </location>
</feature>
<dbReference type="RefSeq" id="WP_145273806.1">
    <property type="nucleotide sequence ID" value="NZ_CP036426.1"/>
</dbReference>
<evidence type="ECO:0000313" key="6">
    <source>
        <dbReference type="Proteomes" id="UP000317835"/>
    </source>
</evidence>
<name>A0A518H7Q9_9BACT</name>
<feature type="domain" description="DUF1553" evidence="3">
    <location>
        <begin position="546"/>
        <end position="803"/>
    </location>
</feature>
<dbReference type="OrthoDB" id="127107at2"/>
<dbReference type="PANTHER" id="PTHR35889">
    <property type="entry name" value="CYCLOINULO-OLIGOSACCHARIDE FRUCTANOTRANSFERASE-RELATED"/>
    <property type="match status" value="1"/>
</dbReference>
<dbReference type="Pfam" id="PF07583">
    <property type="entry name" value="PSCyt2"/>
    <property type="match status" value="1"/>
</dbReference>
<feature type="domain" description="Cytochrome C Planctomycete-type" evidence="4">
    <location>
        <begin position="49"/>
        <end position="107"/>
    </location>
</feature>
<reference evidence="5 6" key="1">
    <citation type="submission" date="2019-02" db="EMBL/GenBank/DDBJ databases">
        <title>Deep-cultivation of Planctomycetes and their phenomic and genomic characterization uncovers novel biology.</title>
        <authorList>
            <person name="Wiegand S."/>
            <person name="Jogler M."/>
            <person name="Boedeker C."/>
            <person name="Pinto D."/>
            <person name="Vollmers J."/>
            <person name="Rivas-Marin E."/>
            <person name="Kohn T."/>
            <person name="Peeters S.H."/>
            <person name="Heuer A."/>
            <person name="Rast P."/>
            <person name="Oberbeckmann S."/>
            <person name="Bunk B."/>
            <person name="Jeske O."/>
            <person name="Meyerdierks A."/>
            <person name="Storesund J.E."/>
            <person name="Kallscheuer N."/>
            <person name="Luecker S."/>
            <person name="Lage O.M."/>
            <person name="Pohl T."/>
            <person name="Merkel B.J."/>
            <person name="Hornburger P."/>
            <person name="Mueller R.-W."/>
            <person name="Bruemmer F."/>
            <person name="Labrenz M."/>
            <person name="Spormann A.M."/>
            <person name="Op den Camp H."/>
            <person name="Overmann J."/>
            <person name="Amann R."/>
            <person name="Jetten M.S.M."/>
            <person name="Mascher T."/>
            <person name="Medema M.H."/>
            <person name="Devos D.P."/>
            <person name="Kaster A.-K."/>
            <person name="Ovreas L."/>
            <person name="Rohde M."/>
            <person name="Galperin M.Y."/>
            <person name="Jogler C."/>
        </authorList>
    </citation>
    <scope>NUCLEOTIDE SEQUENCE [LARGE SCALE GENOMIC DNA]</scope>
    <source>
        <strain evidence="5 6">ElP</strain>
    </source>
</reference>
<proteinExistence type="predicted"/>
<accession>A0A518H7Q9</accession>